<reference evidence="19 21" key="1">
    <citation type="journal article" date="2015" name="Genome Announc.">
        <title>Draft Genome Sequence of a Heterotrophic Facultative Anaerobic Thermophilic Bacterium, Ardenticatena maritima Strain 110ST.</title>
        <authorList>
            <person name="Kawaichi S."/>
            <person name="Yoshida T."/>
            <person name="Sako Y."/>
            <person name="Nakamura R."/>
        </authorList>
    </citation>
    <scope>NUCLEOTIDE SEQUENCE [LARGE SCALE GENOMIC DNA]</scope>
    <source>
        <strain evidence="19 21">110S</strain>
    </source>
</reference>
<keyword evidence="7 15" id="KW-0963">Cytoplasm</keyword>
<evidence type="ECO:0000313" key="20">
    <source>
        <dbReference type="EMBL" id="KPL89528.1"/>
    </source>
</evidence>
<comment type="subunit">
    <text evidence="4 15 17">Homodimer.</text>
</comment>
<dbReference type="Proteomes" id="UP000050502">
    <property type="component" value="Unassembled WGS sequence"/>
</dbReference>
<evidence type="ECO:0000256" key="13">
    <source>
        <dbReference type="ARBA" id="ARBA00033392"/>
    </source>
</evidence>
<comment type="similarity">
    <text evidence="3 15 17">Belongs to the RNA methyltransferase TrmD family.</text>
</comment>
<keyword evidence="11 15" id="KW-0819">tRNA processing</keyword>
<name>A0A0M8K8P8_9CHLR</name>
<evidence type="ECO:0000259" key="18">
    <source>
        <dbReference type="Pfam" id="PF01746"/>
    </source>
</evidence>
<comment type="function">
    <text evidence="1 15 17">Specifically methylates guanosine-37 in various tRNAs.</text>
</comment>
<dbReference type="InterPro" id="IPR029028">
    <property type="entry name" value="Alpha/beta_knot_MTases"/>
</dbReference>
<evidence type="ECO:0000256" key="12">
    <source>
        <dbReference type="ARBA" id="ARBA00029736"/>
    </source>
</evidence>
<dbReference type="EMBL" id="LGKN01000003">
    <property type="protein sequence ID" value="KPL89528.1"/>
    <property type="molecule type" value="Genomic_DNA"/>
</dbReference>
<evidence type="ECO:0000256" key="8">
    <source>
        <dbReference type="ARBA" id="ARBA00022603"/>
    </source>
</evidence>
<accession>A0A0M8K8P8</accession>
<evidence type="ECO:0000256" key="9">
    <source>
        <dbReference type="ARBA" id="ARBA00022679"/>
    </source>
</evidence>
<proteinExistence type="inferred from homology"/>
<dbReference type="OrthoDB" id="9807416at2"/>
<dbReference type="Gene3D" id="1.10.1270.20">
    <property type="entry name" value="tRNA(m1g37)methyltransferase, domain 2"/>
    <property type="match status" value="1"/>
</dbReference>
<keyword evidence="10 15" id="KW-0949">S-adenosyl-L-methionine</keyword>
<evidence type="ECO:0000256" key="4">
    <source>
        <dbReference type="ARBA" id="ARBA00011738"/>
    </source>
</evidence>
<comment type="catalytic activity">
    <reaction evidence="14 15 17">
        <text>guanosine(37) in tRNA + S-adenosyl-L-methionine = N(1)-methylguanosine(37) in tRNA + S-adenosyl-L-homocysteine + H(+)</text>
        <dbReference type="Rhea" id="RHEA:36899"/>
        <dbReference type="Rhea" id="RHEA-COMP:10145"/>
        <dbReference type="Rhea" id="RHEA-COMP:10147"/>
        <dbReference type="ChEBI" id="CHEBI:15378"/>
        <dbReference type="ChEBI" id="CHEBI:57856"/>
        <dbReference type="ChEBI" id="CHEBI:59789"/>
        <dbReference type="ChEBI" id="CHEBI:73542"/>
        <dbReference type="ChEBI" id="CHEBI:74269"/>
        <dbReference type="EC" id="2.1.1.228"/>
    </reaction>
</comment>
<evidence type="ECO:0000256" key="5">
    <source>
        <dbReference type="ARBA" id="ARBA00012807"/>
    </source>
</evidence>
<dbReference type="SUPFAM" id="SSF75217">
    <property type="entry name" value="alpha/beta knot"/>
    <property type="match status" value="1"/>
</dbReference>
<evidence type="ECO:0000256" key="10">
    <source>
        <dbReference type="ARBA" id="ARBA00022691"/>
    </source>
</evidence>
<evidence type="ECO:0000256" key="7">
    <source>
        <dbReference type="ARBA" id="ARBA00022490"/>
    </source>
</evidence>
<dbReference type="GO" id="GO:0005829">
    <property type="term" value="C:cytosol"/>
    <property type="evidence" value="ECO:0007669"/>
    <property type="project" value="TreeGrafter"/>
</dbReference>
<dbReference type="FunFam" id="1.10.1270.20:FF:000001">
    <property type="entry name" value="tRNA (guanine-N(1)-)-methyltransferase"/>
    <property type="match status" value="1"/>
</dbReference>
<sequence>MRFDIFTLFPEMFRGPLDESIIKRAREAGLVEIHLHNIRDYATDKHKMTDDTPYGGGGGMVMKAEPIFRAVEAVLGLPEVRADAPLETPPCPIILLTPQGRPFTQAVAQELAQHERVALICGRYEGFDERVRRYLATDELTIGPYVLSGGELPAMVVVDAVTRLLPGALGDPTGAQTDSYAMGLLEHPHYTRPAEFRGWGIPDVLTSGHHARVAEWRRQEALLRTLVRRPELLTPETLTDDDRRLLALLKERLETVLAEQ</sequence>
<evidence type="ECO:0000256" key="15">
    <source>
        <dbReference type="HAMAP-Rule" id="MF_00605"/>
    </source>
</evidence>
<evidence type="ECO:0000256" key="6">
    <source>
        <dbReference type="ARBA" id="ARBA00014679"/>
    </source>
</evidence>
<evidence type="ECO:0000256" key="3">
    <source>
        <dbReference type="ARBA" id="ARBA00007630"/>
    </source>
</evidence>
<dbReference type="Gene3D" id="3.40.1280.10">
    <property type="match status" value="1"/>
</dbReference>
<evidence type="ECO:0000256" key="14">
    <source>
        <dbReference type="ARBA" id="ARBA00047783"/>
    </source>
</evidence>
<feature type="domain" description="tRNA methyltransferase TRMD/TRM10-type" evidence="18">
    <location>
        <begin position="1"/>
        <end position="233"/>
    </location>
</feature>
<dbReference type="InterPro" id="IPR029026">
    <property type="entry name" value="tRNA_m1G_MTases_N"/>
</dbReference>
<evidence type="ECO:0000313" key="19">
    <source>
        <dbReference type="EMBL" id="GAP62566.1"/>
    </source>
</evidence>
<evidence type="ECO:0000313" key="22">
    <source>
        <dbReference type="Proteomes" id="UP000050502"/>
    </source>
</evidence>
<dbReference type="InterPro" id="IPR023148">
    <property type="entry name" value="tRNA_m1G_MeTrfase_C_sf"/>
</dbReference>
<dbReference type="RefSeq" id="WP_054492476.1">
    <property type="nucleotide sequence ID" value="NZ_BBZA01000063.1"/>
</dbReference>
<dbReference type="PANTHER" id="PTHR46417">
    <property type="entry name" value="TRNA (GUANINE-N(1)-)-METHYLTRANSFERASE"/>
    <property type="match status" value="1"/>
</dbReference>
<dbReference type="STRING" id="872965.SE16_03645"/>
<dbReference type="NCBIfam" id="TIGR00088">
    <property type="entry name" value="trmD"/>
    <property type="match status" value="1"/>
</dbReference>
<dbReference type="NCBIfam" id="NF000648">
    <property type="entry name" value="PRK00026.1"/>
    <property type="match status" value="1"/>
</dbReference>
<protein>
    <recommendedName>
        <fullName evidence="6 15">tRNA (guanine-N(1)-)-methyltransferase</fullName>
        <ecNumber evidence="5 15">2.1.1.228</ecNumber>
    </recommendedName>
    <alternativeName>
        <fullName evidence="12 15">M1G-methyltransferase</fullName>
    </alternativeName>
    <alternativeName>
        <fullName evidence="13 15">tRNA [GM37] methyltransferase</fullName>
    </alternativeName>
</protein>
<dbReference type="EC" id="2.1.1.228" evidence="5 15"/>
<organism evidence="19 21">
    <name type="scientific">Ardenticatena maritima</name>
    <dbReference type="NCBI Taxonomy" id="872965"/>
    <lineage>
        <taxon>Bacteria</taxon>
        <taxon>Bacillati</taxon>
        <taxon>Chloroflexota</taxon>
        <taxon>Ardenticatenia</taxon>
        <taxon>Ardenticatenales</taxon>
        <taxon>Ardenticatenaceae</taxon>
        <taxon>Ardenticatena</taxon>
    </lineage>
</organism>
<evidence type="ECO:0000256" key="2">
    <source>
        <dbReference type="ARBA" id="ARBA00004496"/>
    </source>
</evidence>
<keyword evidence="8 15" id="KW-0489">Methyltransferase</keyword>
<dbReference type="PANTHER" id="PTHR46417:SF1">
    <property type="entry name" value="TRNA (GUANINE-N(1)-)-METHYLTRANSFERASE"/>
    <property type="match status" value="1"/>
</dbReference>
<dbReference type="PATRIC" id="fig|872965.6.peg.693"/>
<dbReference type="InterPro" id="IPR002649">
    <property type="entry name" value="tRNA_m1G_MeTrfase_TrmD"/>
</dbReference>
<dbReference type="FunCoup" id="A0A0M8K8P8">
    <property type="interactions" value="374"/>
</dbReference>
<comment type="caution">
    <text evidence="15">Lacks conserved residue(s) required for the propagation of feature annotation.</text>
</comment>
<dbReference type="FunFam" id="3.40.1280.10:FF:000001">
    <property type="entry name" value="tRNA (guanine-N(1)-)-methyltransferase"/>
    <property type="match status" value="1"/>
</dbReference>
<dbReference type="GO" id="GO:0052906">
    <property type="term" value="F:tRNA (guanine(37)-N1)-methyltransferase activity"/>
    <property type="evidence" value="ECO:0007669"/>
    <property type="project" value="UniProtKB-UniRule"/>
</dbReference>
<dbReference type="HAMAP" id="MF_00605">
    <property type="entry name" value="TrmD"/>
    <property type="match status" value="1"/>
</dbReference>
<dbReference type="PIRSF" id="PIRSF000386">
    <property type="entry name" value="tRNA_mtase"/>
    <property type="match status" value="1"/>
</dbReference>
<comment type="subcellular location">
    <subcellularLocation>
        <location evidence="2 15 17">Cytoplasm</location>
    </subcellularLocation>
</comment>
<dbReference type="Proteomes" id="UP000037784">
    <property type="component" value="Unassembled WGS sequence"/>
</dbReference>
<dbReference type="EMBL" id="BBZA01000063">
    <property type="protein sequence ID" value="GAP62566.1"/>
    <property type="molecule type" value="Genomic_DNA"/>
</dbReference>
<gene>
    <name evidence="15 19" type="primary">trmD</name>
    <name evidence="19" type="ORF">ARMA_0989</name>
    <name evidence="20" type="ORF">SE16_03645</name>
</gene>
<evidence type="ECO:0000256" key="16">
    <source>
        <dbReference type="PIRSR" id="PIRSR000386-1"/>
    </source>
</evidence>
<reference evidence="20 22" key="2">
    <citation type="submission" date="2015-07" db="EMBL/GenBank/DDBJ databases">
        <title>Whole genome sequence of Ardenticatena maritima DSM 23922.</title>
        <authorList>
            <person name="Hemp J."/>
            <person name="Ward L.M."/>
            <person name="Pace L.A."/>
            <person name="Fischer W.W."/>
        </authorList>
    </citation>
    <scope>NUCLEOTIDE SEQUENCE [LARGE SCALE GENOMIC DNA]</scope>
    <source>
        <strain evidence="20 22">110S</strain>
    </source>
</reference>
<evidence type="ECO:0000256" key="17">
    <source>
        <dbReference type="RuleBase" id="RU003464"/>
    </source>
</evidence>
<feature type="binding site" evidence="15 16">
    <location>
        <position position="122"/>
    </location>
    <ligand>
        <name>S-adenosyl-L-methionine</name>
        <dbReference type="ChEBI" id="CHEBI:59789"/>
    </ligand>
</feature>
<keyword evidence="21" id="KW-1185">Reference proteome</keyword>
<evidence type="ECO:0000256" key="1">
    <source>
        <dbReference type="ARBA" id="ARBA00002634"/>
    </source>
</evidence>
<dbReference type="CDD" id="cd18080">
    <property type="entry name" value="TrmD-like"/>
    <property type="match status" value="1"/>
</dbReference>
<dbReference type="Pfam" id="PF01746">
    <property type="entry name" value="tRNA_m1G_MT"/>
    <property type="match status" value="1"/>
</dbReference>
<keyword evidence="9 15" id="KW-0808">Transferase</keyword>
<dbReference type="InterPro" id="IPR016009">
    <property type="entry name" value="tRNA_MeTrfase_TRMD/TRM10"/>
</dbReference>
<reference evidence="21" key="3">
    <citation type="submission" date="2015-08" db="EMBL/GenBank/DDBJ databases">
        <title>Draft Genome Sequence of a Heterotrophic Facultative Anaerobic Bacterium Ardenticatena maritima Strain 110S.</title>
        <authorList>
            <person name="Kawaichi S."/>
            <person name="Yoshida T."/>
            <person name="Sako Y."/>
            <person name="Nakamura R."/>
        </authorList>
    </citation>
    <scope>NUCLEOTIDE SEQUENCE [LARGE SCALE GENOMIC DNA]</scope>
    <source>
        <strain evidence="21">110S</strain>
    </source>
</reference>
<dbReference type="InParanoid" id="A0A0M8K8P8"/>
<evidence type="ECO:0000313" key="21">
    <source>
        <dbReference type="Proteomes" id="UP000037784"/>
    </source>
</evidence>
<dbReference type="AlphaFoldDB" id="A0A0M8K8P8"/>
<dbReference type="GO" id="GO:0002939">
    <property type="term" value="P:tRNA N1-guanine methylation"/>
    <property type="evidence" value="ECO:0007669"/>
    <property type="project" value="TreeGrafter"/>
</dbReference>
<evidence type="ECO:0000256" key="11">
    <source>
        <dbReference type="ARBA" id="ARBA00022694"/>
    </source>
</evidence>
<comment type="caution">
    <text evidence="19">The sequence shown here is derived from an EMBL/GenBank/DDBJ whole genome shotgun (WGS) entry which is preliminary data.</text>
</comment>